<keyword evidence="1" id="KW-0812">Transmembrane</keyword>
<name>A0ABR1C6E5_NECAM</name>
<gene>
    <name evidence="2" type="primary">Necator_chrII.g4818</name>
    <name evidence="2" type="ORF">RB195_017026</name>
</gene>
<dbReference type="EMBL" id="JAVFWL010000002">
    <property type="protein sequence ID" value="KAK6733005.1"/>
    <property type="molecule type" value="Genomic_DNA"/>
</dbReference>
<comment type="caution">
    <text evidence="2">The sequence shown here is derived from an EMBL/GenBank/DDBJ whole genome shotgun (WGS) entry which is preliminary data.</text>
</comment>
<dbReference type="PANTHER" id="PTHR46060">
    <property type="entry name" value="MARINER MOS1 TRANSPOSASE-LIKE PROTEIN"/>
    <property type="match status" value="1"/>
</dbReference>
<dbReference type="Gene3D" id="3.30.420.10">
    <property type="entry name" value="Ribonuclease H-like superfamily/Ribonuclease H"/>
    <property type="match status" value="1"/>
</dbReference>
<keyword evidence="1" id="KW-0472">Membrane</keyword>
<proteinExistence type="predicted"/>
<organism evidence="2 3">
    <name type="scientific">Necator americanus</name>
    <name type="common">Human hookworm</name>
    <dbReference type="NCBI Taxonomy" id="51031"/>
    <lineage>
        <taxon>Eukaryota</taxon>
        <taxon>Metazoa</taxon>
        <taxon>Ecdysozoa</taxon>
        <taxon>Nematoda</taxon>
        <taxon>Chromadorea</taxon>
        <taxon>Rhabditida</taxon>
        <taxon>Rhabditina</taxon>
        <taxon>Rhabditomorpha</taxon>
        <taxon>Strongyloidea</taxon>
        <taxon>Ancylostomatidae</taxon>
        <taxon>Bunostominae</taxon>
        <taxon>Necator</taxon>
    </lineage>
</organism>
<keyword evidence="3" id="KW-1185">Reference proteome</keyword>
<evidence type="ECO:0000256" key="1">
    <source>
        <dbReference type="SAM" id="Phobius"/>
    </source>
</evidence>
<protein>
    <submittedName>
        <fullName evidence="2">Uncharacterized protein</fullName>
    </submittedName>
</protein>
<evidence type="ECO:0000313" key="2">
    <source>
        <dbReference type="EMBL" id="KAK6733005.1"/>
    </source>
</evidence>
<reference evidence="2 3" key="1">
    <citation type="submission" date="2023-08" db="EMBL/GenBank/DDBJ databases">
        <title>A Necator americanus chromosomal reference genome.</title>
        <authorList>
            <person name="Ilik V."/>
            <person name="Petrzelkova K.J."/>
            <person name="Pardy F."/>
            <person name="Fuh T."/>
            <person name="Niatou-Singa F.S."/>
            <person name="Gouil Q."/>
            <person name="Baker L."/>
            <person name="Ritchie M.E."/>
            <person name="Jex A.R."/>
            <person name="Gazzola D."/>
            <person name="Li H."/>
            <person name="Toshio Fujiwara R."/>
            <person name="Zhan B."/>
            <person name="Aroian R.V."/>
            <person name="Pafco B."/>
            <person name="Schwarz E.M."/>
        </authorList>
    </citation>
    <scope>NUCLEOTIDE SEQUENCE [LARGE SCALE GENOMIC DNA]</scope>
    <source>
        <strain evidence="2 3">Aroian</strain>
        <tissue evidence="2">Whole animal</tissue>
    </source>
</reference>
<keyword evidence="1" id="KW-1133">Transmembrane helix</keyword>
<dbReference type="PANTHER" id="PTHR46060:SF2">
    <property type="entry name" value="HISTONE-LYSINE N-METHYLTRANSFERASE SETMAR"/>
    <property type="match status" value="1"/>
</dbReference>
<sequence length="283" mass="31774">MTTIHGNNKVHDINEGGSMRACQVAHWLRFSAIRWMVDTVRSPGQPAADSGRSGCECTNAGIWLKRFLGFKSGDFDASDKECKRRPKELEYAEMEALLDQDSSQTEEEPPETVGMTRQAISSRLKAMVQKCGSWIPYEFNPGDVEHRFFTCEQLLQEQYRNSFLHLVMTRDEKWIHYDNPKLRKSWVGSIRHEARTFAETAALGSGAVEKAVGIEVGPWRTTEQCPIPGAGKECSNLGVWYYECCGTLYTDCCGKLSIAGWILIGALAVIIILIIVSLVCRKK</sequence>
<dbReference type="Proteomes" id="UP001303046">
    <property type="component" value="Unassembled WGS sequence"/>
</dbReference>
<dbReference type="InterPro" id="IPR036397">
    <property type="entry name" value="RNaseH_sf"/>
</dbReference>
<dbReference type="InterPro" id="IPR036388">
    <property type="entry name" value="WH-like_DNA-bd_sf"/>
</dbReference>
<feature type="transmembrane region" description="Helical" evidence="1">
    <location>
        <begin position="258"/>
        <end position="280"/>
    </location>
</feature>
<dbReference type="InterPro" id="IPR052709">
    <property type="entry name" value="Transposase-MT_Hybrid"/>
</dbReference>
<dbReference type="Gene3D" id="1.10.10.10">
    <property type="entry name" value="Winged helix-like DNA-binding domain superfamily/Winged helix DNA-binding domain"/>
    <property type="match status" value="1"/>
</dbReference>
<accession>A0ABR1C6E5</accession>
<evidence type="ECO:0000313" key="3">
    <source>
        <dbReference type="Proteomes" id="UP001303046"/>
    </source>
</evidence>